<dbReference type="GO" id="GO:0006574">
    <property type="term" value="P:L-valine catabolic process"/>
    <property type="evidence" value="ECO:0007669"/>
    <property type="project" value="UniProtKB-UniPathway"/>
</dbReference>
<dbReference type="SUPFAM" id="SSF48179">
    <property type="entry name" value="6-phosphogluconate dehydrogenase C-terminal domain-like"/>
    <property type="match status" value="1"/>
</dbReference>
<reference evidence="11 13" key="1">
    <citation type="journal article" date="2012" name="Nature">
        <title>Algal genomes reveal evolutionary mosaicism and the fate of nucleomorphs.</title>
        <authorList>
            <consortium name="DOE Joint Genome Institute"/>
            <person name="Curtis B.A."/>
            <person name="Tanifuji G."/>
            <person name="Burki F."/>
            <person name="Gruber A."/>
            <person name="Irimia M."/>
            <person name="Maruyama S."/>
            <person name="Arias M.C."/>
            <person name="Ball S.G."/>
            <person name="Gile G.H."/>
            <person name="Hirakawa Y."/>
            <person name="Hopkins J.F."/>
            <person name="Kuo A."/>
            <person name="Rensing S.A."/>
            <person name="Schmutz J."/>
            <person name="Symeonidi A."/>
            <person name="Elias M."/>
            <person name="Eveleigh R.J."/>
            <person name="Herman E.K."/>
            <person name="Klute M.J."/>
            <person name="Nakayama T."/>
            <person name="Obornik M."/>
            <person name="Reyes-Prieto A."/>
            <person name="Armbrust E.V."/>
            <person name="Aves S.J."/>
            <person name="Beiko R.G."/>
            <person name="Coutinho P."/>
            <person name="Dacks J.B."/>
            <person name="Durnford D.G."/>
            <person name="Fast N.M."/>
            <person name="Green B.R."/>
            <person name="Grisdale C.J."/>
            <person name="Hempel F."/>
            <person name="Henrissat B."/>
            <person name="Hoppner M.P."/>
            <person name="Ishida K."/>
            <person name="Kim E."/>
            <person name="Koreny L."/>
            <person name="Kroth P.G."/>
            <person name="Liu Y."/>
            <person name="Malik S.B."/>
            <person name="Maier U.G."/>
            <person name="McRose D."/>
            <person name="Mock T."/>
            <person name="Neilson J.A."/>
            <person name="Onodera N.T."/>
            <person name="Poole A.M."/>
            <person name="Pritham E.J."/>
            <person name="Richards T.A."/>
            <person name="Rocap G."/>
            <person name="Roy S.W."/>
            <person name="Sarai C."/>
            <person name="Schaack S."/>
            <person name="Shirato S."/>
            <person name="Slamovits C.H."/>
            <person name="Spencer D.F."/>
            <person name="Suzuki S."/>
            <person name="Worden A.Z."/>
            <person name="Zauner S."/>
            <person name="Barry K."/>
            <person name="Bell C."/>
            <person name="Bharti A.K."/>
            <person name="Crow J.A."/>
            <person name="Grimwood J."/>
            <person name="Kramer R."/>
            <person name="Lindquist E."/>
            <person name="Lucas S."/>
            <person name="Salamov A."/>
            <person name="McFadden G.I."/>
            <person name="Lane C.E."/>
            <person name="Keeling P.J."/>
            <person name="Gray M.W."/>
            <person name="Grigoriev I.V."/>
            <person name="Archibald J.M."/>
        </authorList>
    </citation>
    <scope>NUCLEOTIDE SEQUENCE</scope>
    <source>
        <strain evidence="11 13">CCMP2712</strain>
    </source>
</reference>
<evidence type="ECO:0000313" key="12">
    <source>
        <dbReference type="EnsemblProtists" id="EKX46539"/>
    </source>
</evidence>
<dbReference type="InterPro" id="IPR013328">
    <property type="entry name" value="6PGD_dom2"/>
</dbReference>
<dbReference type="InterPro" id="IPR006115">
    <property type="entry name" value="6PGDH_NADP-bd"/>
</dbReference>
<dbReference type="PIRSF" id="PIRSF000103">
    <property type="entry name" value="HIBADH"/>
    <property type="match status" value="1"/>
</dbReference>
<dbReference type="RefSeq" id="XP_005833519.1">
    <property type="nucleotide sequence ID" value="XM_005833462.1"/>
</dbReference>
<name>L1JEH5_GUITC</name>
<dbReference type="Pfam" id="PF14833">
    <property type="entry name" value="NAD_binding_11"/>
    <property type="match status" value="1"/>
</dbReference>
<dbReference type="NCBIfam" id="TIGR01692">
    <property type="entry name" value="HIBADH"/>
    <property type="match status" value="1"/>
</dbReference>
<dbReference type="InterPro" id="IPR008927">
    <property type="entry name" value="6-PGluconate_DH-like_C_sf"/>
</dbReference>
<comment type="pathway">
    <text evidence="1">Amino-acid degradation; L-valine degradation.</text>
</comment>
<keyword evidence="6" id="KW-0520">NAD</keyword>
<evidence type="ECO:0000256" key="4">
    <source>
        <dbReference type="ARBA" id="ARBA00022456"/>
    </source>
</evidence>
<evidence type="ECO:0000259" key="9">
    <source>
        <dbReference type="Pfam" id="PF03446"/>
    </source>
</evidence>
<dbReference type="PANTHER" id="PTHR22981:SF7">
    <property type="entry name" value="3-HYDROXYISOBUTYRATE DEHYDROGENASE, MITOCHONDRIAL"/>
    <property type="match status" value="1"/>
</dbReference>
<dbReference type="OMA" id="MGKKVWH"/>
<evidence type="ECO:0000256" key="6">
    <source>
        <dbReference type="ARBA" id="ARBA00023027"/>
    </source>
</evidence>
<reference evidence="12" key="3">
    <citation type="submission" date="2016-03" db="UniProtKB">
        <authorList>
            <consortium name="EnsemblProtists"/>
        </authorList>
    </citation>
    <scope>IDENTIFICATION</scope>
</reference>
<dbReference type="PANTHER" id="PTHR22981">
    <property type="entry name" value="3-HYDROXYISOBUTYRATE DEHYDROGENASE-RELATED"/>
    <property type="match status" value="1"/>
</dbReference>
<protein>
    <recommendedName>
        <fullName evidence="3">3-hydroxyisobutyrate dehydrogenase</fullName>
        <ecNumber evidence="3">1.1.1.31</ecNumber>
    </recommendedName>
</protein>
<dbReference type="PaxDb" id="55529-EKX46539"/>
<evidence type="ECO:0000256" key="2">
    <source>
        <dbReference type="ARBA" id="ARBA00006013"/>
    </source>
</evidence>
<dbReference type="Proteomes" id="UP000011087">
    <property type="component" value="Unassembled WGS sequence"/>
</dbReference>
<evidence type="ECO:0000313" key="11">
    <source>
        <dbReference type="EMBL" id="EKX46539.1"/>
    </source>
</evidence>
<dbReference type="SUPFAM" id="SSF51735">
    <property type="entry name" value="NAD(P)-binding Rossmann-fold domains"/>
    <property type="match status" value="1"/>
</dbReference>
<dbReference type="STRING" id="905079.L1JEH5"/>
<proteinExistence type="inferred from homology"/>
<dbReference type="Pfam" id="PF03446">
    <property type="entry name" value="NAD_binding_2"/>
    <property type="match status" value="1"/>
</dbReference>
<dbReference type="GO" id="GO:0050661">
    <property type="term" value="F:NADP binding"/>
    <property type="evidence" value="ECO:0007669"/>
    <property type="project" value="InterPro"/>
</dbReference>
<evidence type="ECO:0000256" key="1">
    <source>
        <dbReference type="ARBA" id="ARBA00005109"/>
    </source>
</evidence>
<dbReference type="OrthoDB" id="435038at2759"/>
<organism evidence="11">
    <name type="scientific">Guillardia theta (strain CCMP2712)</name>
    <name type="common">Cryptophyte</name>
    <dbReference type="NCBI Taxonomy" id="905079"/>
    <lineage>
        <taxon>Eukaryota</taxon>
        <taxon>Cryptophyceae</taxon>
        <taxon>Pyrenomonadales</taxon>
        <taxon>Geminigeraceae</taxon>
        <taxon>Guillardia</taxon>
    </lineage>
</organism>
<dbReference type="Gene3D" id="3.40.50.720">
    <property type="entry name" value="NAD(P)-binding Rossmann-like Domain"/>
    <property type="match status" value="1"/>
</dbReference>
<dbReference type="EMBL" id="JH992994">
    <property type="protein sequence ID" value="EKX46539.1"/>
    <property type="molecule type" value="Genomic_DNA"/>
</dbReference>
<feature type="domain" description="6-phosphogluconate dehydrogenase NADP-binding" evidence="9">
    <location>
        <begin position="1"/>
        <end position="147"/>
    </location>
</feature>
<dbReference type="EnsemblProtists" id="EKX46539">
    <property type="protein sequence ID" value="EKX46539"/>
    <property type="gene ID" value="GUITHDRAFT_152397"/>
</dbReference>
<dbReference type="EC" id="1.1.1.31" evidence="3"/>
<dbReference type="GO" id="GO:0008442">
    <property type="term" value="F:3-hydroxyisobutyrate dehydrogenase activity"/>
    <property type="evidence" value="ECO:0007669"/>
    <property type="project" value="UniProtKB-EC"/>
</dbReference>
<keyword evidence="5" id="KW-0560">Oxidoreductase</keyword>
<dbReference type="InterPro" id="IPR036291">
    <property type="entry name" value="NAD(P)-bd_dom_sf"/>
</dbReference>
<dbReference type="UniPathway" id="UPA00362"/>
<evidence type="ECO:0000313" key="13">
    <source>
        <dbReference type="Proteomes" id="UP000011087"/>
    </source>
</evidence>
<dbReference type="HOGENOM" id="CLU_035117_6_0_1"/>
<evidence type="ECO:0000259" key="10">
    <source>
        <dbReference type="Pfam" id="PF14833"/>
    </source>
</evidence>
<feature type="active site" evidence="8">
    <location>
        <position position="156"/>
    </location>
</feature>
<keyword evidence="4" id="KW-0101">Branched-chain amino acid catabolism</keyword>
<reference evidence="13" key="2">
    <citation type="submission" date="2012-11" db="EMBL/GenBank/DDBJ databases">
        <authorList>
            <person name="Kuo A."/>
            <person name="Curtis B.A."/>
            <person name="Tanifuji G."/>
            <person name="Burki F."/>
            <person name="Gruber A."/>
            <person name="Irimia M."/>
            <person name="Maruyama S."/>
            <person name="Arias M.C."/>
            <person name="Ball S.G."/>
            <person name="Gile G.H."/>
            <person name="Hirakawa Y."/>
            <person name="Hopkins J.F."/>
            <person name="Rensing S.A."/>
            <person name="Schmutz J."/>
            <person name="Symeonidi A."/>
            <person name="Elias M."/>
            <person name="Eveleigh R.J."/>
            <person name="Herman E.K."/>
            <person name="Klute M.J."/>
            <person name="Nakayama T."/>
            <person name="Obornik M."/>
            <person name="Reyes-Prieto A."/>
            <person name="Armbrust E.V."/>
            <person name="Aves S.J."/>
            <person name="Beiko R.G."/>
            <person name="Coutinho P."/>
            <person name="Dacks J.B."/>
            <person name="Durnford D.G."/>
            <person name="Fast N.M."/>
            <person name="Green B.R."/>
            <person name="Grisdale C."/>
            <person name="Hempe F."/>
            <person name="Henrissat B."/>
            <person name="Hoppner M.P."/>
            <person name="Ishida K.-I."/>
            <person name="Kim E."/>
            <person name="Koreny L."/>
            <person name="Kroth P.G."/>
            <person name="Liu Y."/>
            <person name="Malik S.-B."/>
            <person name="Maier U.G."/>
            <person name="McRose D."/>
            <person name="Mock T."/>
            <person name="Neilson J.A."/>
            <person name="Onodera N.T."/>
            <person name="Poole A.M."/>
            <person name="Pritham E.J."/>
            <person name="Richards T.A."/>
            <person name="Rocap G."/>
            <person name="Roy S.W."/>
            <person name="Sarai C."/>
            <person name="Schaack S."/>
            <person name="Shirato S."/>
            <person name="Slamovits C.H."/>
            <person name="Spencer D.F."/>
            <person name="Suzuki S."/>
            <person name="Worden A.Z."/>
            <person name="Zauner S."/>
            <person name="Barry K."/>
            <person name="Bell C."/>
            <person name="Bharti A.K."/>
            <person name="Crow J.A."/>
            <person name="Grimwood J."/>
            <person name="Kramer R."/>
            <person name="Lindquist E."/>
            <person name="Lucas S."/>
            <person name="Salamov A."/>
            <person name="McFadden G.I."/>
            <person name="Lane C.E."/>
            <person name="Keeling P.J."/>
            <person name="Gray M.W."/>
            <person name="Grigoriev I.V."/>
            <person name="Archibald J.M."/>
        </authorList>
    </citation>
    <scope>NUCLEOTIDE SEQUENCE</scope>
    <source>
        <strain evidence="13">CCMP2712</strain>
    </source>
</reference>
<dbReference type="eggNOG" id="KOG0409">
    <property type="taxonomic scope" value="Eukaryota"/>
</dbReference>
<gene>
    <name evidence="11" type="ORF">GUITHDRAFT_152397</name>
</gene>
<evidence type="ECO:0000256" key="8">
    <source>
        <dbReference type="PIRSR" id="PIRSR000103-1"/>
    </source>
</evidence>
<accession>L1JEH5</accession>
<dbReference type="GO" id="GO:0051287">
    <property type="term" value="F:NAD binding"/>
    <property type="evidence" value="ECO:0007669"/>
    <property type="project" value="InterPro"/>
</dbReference>
<evidence type="ECO:0000256" key="7">
    <source>
        <dbReference type="ARBA" id="ARBA00049197"/>
    </source>
</evidence>
<dbReference type="AlphaFoldDB" id="L1JEH5"/>
<dbReference type="GeneID" id="17303075"/>
<dbReference type="Gene3D" id="1.10.1040.10">
    <property type="entry name" value="N-(1-d-carboxylethyl)-l-norvaline Dehydrogenase, domain 2"/>
    <property type="match status" value="1"/>
</dbReference>
<dbReference type="InterPro" id="IPR011548">
    <property type="entry name" value="HIBADH"/>
</dbReference>
<sequence>MASNLLKSKYQVNVFDLNVDAVHELCKQGATSVSCPAELAGSADTVITMLPSSRHVKEVYCGNEGLLASRRRGVLYIDCSTIESNYASELSAVCYSSGHEFIDAPVSGGTGGAQNATLTFMVGGEERALERARPLLSAMGKNIIHCGKSGNGQAAKICNNLILGISMSAVSEAFNLGRQMGIDPHVLASVVNSSSGRCWSSETYNPCPGVMEGVPSSRGYTGGFASDLMLKDLLLALQAAADTKMPLPIGSAVAQVYTVMHNKGYGEKDFSSIFEFLSKNKS</sequence>
<comment type="catalytic activity">
    <reaction evidence="7">
        <text>3-hydroxy-2-methylpropanoate + NAD(+) = 2-methyl-3-oxopropanoate + NADH + H(+)</text>
        <dbReference type="Rhea" id="RHEA:17681"/>
        <dbReference type="ChEBI" id="CHEBI:11805"/>
        <dbReference type="ChEBI" id="CHEBI:15378"/>
        <dbReference type="ChEBI" id="CHEBI:57540"/>
        <dbReference type="ChEBI" id="CHEBI:57700"/>
        <dbReference type="ChEBI" id="CHEBI:57945"/>
        <dbReference type="EC" id="1.1.1.31"/>
    </reaction>
</comment>
<evidence type="ECO:0000256" key="3">
    <source>
        <dbReference type="ARBA" id="ARBA00012991"/>
    </source>
</evidence>
<dbReference type="InterPro" id="IPR015815">
    <property type="entry name" value="HIBADH-related"/>
</dbReference>
<evidence type="ECO:0000256" key="5">
    <source>
        <dbReference type="ARBA" id="ARBA00023002"/>
    </source>
</evidence>
<comment type="similarity">
    <text evidence="2">Belongs to the HIBADH-related family. 3-hydroxyisobutyrate dehydrogenase subfamily.</text>
</comment>
<dbReference type="FunFam" id="1.10.1040.10:FF:000006">
    <property type="entry name" value="3-hydroxyisobutyrate dehydrogenase"/>
    <property type="match status" value="1"/>
</dbReference>
<feature type="domain" description="3-hydroxyisobutyrate dehydrogenase-like NAD-binding" evidence="10">
    <location>
        <begin position="150"/>
        <end position="276"/>
    </location>
</feature>
<dbReference type="InterPro" id="IPR029154">
    <property type="entry name" value="HIBADH-like_NADP-bd"/>
</dbReference>
<keyword evidence="13" id="KW-1185">Reference proteome</keyword>
<dbReference type="KEGG" id="gtt:GUITHDRAFT_152397"/>